<proteinExistence type="predicted"/>
<dbReference type="Proteomes" id="UP000249396">
    <property type="component" value="Unassembled WGS sequence"/>
</dbReference>
<dbReference type="CDD" id="cd05403">
    <property type="entry name" value="NT_KNTase_like"/>
    <property type="match status" value="1"/>
</dbReference>
<reference evidence="2 3" key="1">
    <citation type="journal article" date="2018" name="Aquat. Microb. Ecol.">
        <title>Gammaproteobacterial methanotrophs dominate.</title>
        <authorList>
            <person name="Rissanen A.J."/>
            <person name="Saarenheimo J."/>
            <person name="Tiirola M."/>
            <person name="Peura S."/>
            <person name="Aalto S.L."/>
            <person name="Karvinen A."/>
            <person name="Nykanen H."/>
        </authorList>
    </citation>
    <scope>NUCLEOTIDE SEQUENCE [LARGE SCALE GENOMIC DNA]</scope>
    <source>
        <strain evidence="2">AMbin10</strain>
    </source>
</reference>
<accession>A0A2W4S840</accession>
<dbReference type="SUPFAM" id="SSF81301">
    <property type="entry name" value="Nucleotidyltransferase"/>
    <property type="match status" value="1"/>
</dbReference>
<dbReference type="InterPro" id="IPR041633">
    <property type="entry name" value="Polbeta"/>
</dbReference>
<comment type="caution">
    <text evidence="2">The sequence shown here is derived from an EMBL/GenBank/DDBJ whole genome shotgun (WGS) entry which is preliminary data.</text>
</comment>
<gene>
    <name evidence="2" type="ORF">DM484_25480</name>
</gene>
<dbReference type="Pfam" id="PF18765">
    <property type="entry name" value="Polbeta"/>
    <property type="match status" value="1"/>
</dbReference>
<organism evidence="2 3">
    <name type="scientific">Candidatus Methylumidiphilus alinenensis</name>
    <dbReference type="NCBI Taxonomy" id="2202197"/>
    <lineage>
        <taxon>Bacteria</taxon>
        <taxon>Pseudomonadati</taxon>
        <taxon>Pseudomonadota</taxon>
        <taxon>Gammaproteobacteria</taxon>
        <taxon>Methylococcales</taxon>
        <taxon>Candidatus Methylumidiphilus</taxon>
    </lineage>
</organism>
<evidence type="ECO:0000259" key="1">
    <source>
        <dbReference type="Pfam" id="PF18765"/>
    </source>
</evidence>
<evidence type="ECO:0000313" key="2">
    <source>
        <dbReference type="EMBL" id="PZN71790.1"/>
    </source>
</evidence>
<dbReference type="InterPro" id="IPR043519">
    <property type="entry name" value="NT_sf"/>
</dbReference>
<sequence>MRLTPAQIHAITQTISRLTTGTAEVFLFGSRLDDQARGGDVDILIETATPLALLDRARIKMELEALVNLPIDIVSQVKNSTPTPFQRIARANAVRLEAQP</sequence>
<dbReference type="Gene3D" id="3.30.460.10">
    <property type="entry name" value="Beta Polymerase, domain 2"/>
    <property type="match status" value="1"/>
</dbReference>
<feature type="domain" description="Polymerase beta nucleotidyltransferase" evidence="1">
    <location>
        <begin position="24"/>
        <end position="87"/>
    </location>
</feature>
<dbReference type="EMBL" id="QJPH01000508">
    <property type="protein sequence ID" value="PZN71790.1"/>
    <property type="molecule type" value="Genomic_DNA"/>
</dbReference>
<dbReference type="AlphaFoldDB" id="A0A2W4S840"/>
<protein>
    <submittedName>
        <fullName evidence="2">DNA polymerase beta</fullName>
    </submittedName>
</protein>
<evidence type="ECO:0000313" key="3">
    <source>
        <dbReference type="Proteomes" id="UP000249396"/>
    </source>
</evidence>
<name>A0A2W4S840_9GAMM</name>